<gene>
    <name evidence="1" type="ORF">FKO60_11455</name>
</gene>
<evidence type="ECO:0000313" key="1">
    <source>
        <dbReference type="EMBL" id="TZE48739.1"/>
    </source>
</evidence>
<sequence length="111" mass="12124">MKEFGIRLKEERIRLGLDQDGFGQLGGVKKNAQSNYENGLRKPDSDYLAGIAAAGVDVLYVLTGNRTPVVTLSNKESVLVENYRSATPEHQSTLDTVSAALAQPMNCRKVQ</sequence>
<dbReference type="InterPro" id="IPR010982">
    <property type="entry name" value="Lambda_DNA-bd_dom_sf"/>
</dbReference>
<dbReference type="PROSITE" id="PS50943">
    <property type="entry name" value="HTH_CROC1"/>
    <property type="match status" value="1"/>
</dbReference>
<accession>A0A4Y8GNB8</accession>
<dbReference type="EMBL" id="VHKY01000006">
    <property type="protein sequence ID" value="TZE48739.1"/>
    <property type="molecule type" value="Genomic_DNA"/>
</dbReference>
<protein>
    <submittedName>
        <fullName evidence="1">Helix-turn-helix transcriptional regulator</fullName>
    </submittedName>
</protein>
<reference evidence="1 2" key="1">
    <citation type="submission" date="2019-06" db="EMBL/GenBank/DDBJ databases">
        <title>The presence and diversity of blaCTX-M among Escherichia coli from urban wastewater and feedlot cattle, in Alberta, Canada.</title>
        <authorList>
            <person name="Cormier A.C."/>
            <person name="Chalmer G."/>
            <person name="Cook S.R."/>
            <person name="Zaheer R."/>
            <person name="Hannon S.J."/>
            <person name="Booker C.W."/>
            <person name="Read R."/>
            <person name="Gow S.P."/>
            <person name="Mcallister T.A."/>
            <person name="Boerlin P."/>
        </authorList>
    </citation>
    <scope>NUCLEOTIDE SEQUENCE [LARGE SCALE GENOMIC DNA]</scope>
    <source>
        <strain evidence="1 2">347</strain>
    </source>
</reference>
<dbReference type="SUPFAM" id="SSF47413">
    <property type="entry name" value="lambda repressor-like DNA-binding domains"/>
    <property type="match status" value="1"/>
</dbReference>
<dbReference type="Gene3D" id="1.10.260.40">
    <property type="entry name" value="lambda repressor-like DNA-binding domains"/>
    <property type="match status" value="1"/>
</dbReference>
<comment type="caution">
    <text evidence="1">The sequence shown here is derived from an EMBL/GenBank/DDBJ whole genome shotgun (WGS) entry which is preliminary data.</text>
</comment>
<dbReference type="CDD" id="cd00093">
    <property type="entry name" value="HTH_XRE"/>
    <property type="match status" value="1"/>
</dbReference>
<dbReference type="Proteomes" id="UP000324120">
    <property type="component" value="Unassembled WGS sequence"/>
</dbReference>
<dbReference type="RefSeq" id="WP_123004988.1">
    <property type="nucleotide sequence ID" value="NZ_BFOY01000034.1"/>
</dbReference>
<dbReference type="AlphaFoldDB" id="A0A4Y8GNB8"/>
<name>A0A4Y8GNB8_ECOLX</name>
<dbReference type="GO" id="GO:0003677">
    <property type="term" value="F:DNA binding"/>
    <property type="evidence" value="ECO:0007669"/>
    <property type="project" value="InterPro"/>
</dbReference>
<organism evidence="1 2">
    <name type="scientific">Escherichia coli</name>
    <dbReference type="NCBI Taxonomy" id="562"/>
    <lineage>
        <taxon>Bacteria</taxon>
        <taxon>Pseudomonadati</taxon>
        <taxon>Pseudomonadota</taxon>
        <taxon>Gammaproteobacteria</taxon>
        <taxon>Enterobacterales</taxon>
        <taxon>Enterobacteriaceae</taxon>
        <taxon>Escherichia</taxon>
    </lineage>
</organism>
<dbReference type="SMART" id="SM00530">
    <property type="entry name" value="HTH_XRE"/>
    <property type="match status" value="1"/>
</dbReference>
<dbReference type="Pfam" id="PF01381">
    <property type="entry name" value="HTH_3"/>
    <property type="match status" value="1"/>
</dbReference>
<proteinExistence type="predicted"/>
<evidence type="ECO:0000313" key="2">
    <source>
        <dbReference type="Proteomes" id="UP000324120"/>
    </source>
</evidence>
<dbReference type="InterPro" id="IPR001387">
    <property type="entry name" value="Cro/C1-type_HTH"/>
</dbReference>